<dbReference type="GO" id="GO:0008270">
    <property type="term" value="F:zinc ion binding"/>
    <property type="evidence" value="ECO:0007669"/>
    <property type="project" value="InterPro"/>
</dbReference>
<dbReference type="Pfam" id="PF12874">
    <property type="entry name" value="zf-met"/>
    <property type="match status" value="1"/>
</dbReference>
<feature type="region of interest" description="Disordered" evidence="2">
    <location>
        <begin position="1021"/>
        <end position="1611"/>
    </location>
</feature>
<dbReference type="InterPro" id="IPR012677">
    <property type="entry name" value="Nucleotide-bd_a/b_plait_sf"/>
</dbReference>
<feature type="compositionally biased region" description="Basic and acidic residues" evidence="2">
    <location>
        <begin position="25"/>
        <end position="39"/>
    </location>
</feature>
<feature type="compositionally biased region" description="Low complexity" evidence="2">
    <location>
        <begin position="49"/>
        <end position="65"/>
    </location>
</feature>
<feature type="compositionally biased region" description="Basic residues" evidence="2">
    <location>
        <begin position="1512"/>
        <end position="1530"/>
    </location>
</feature>
<dbReference type="SUPFAM" id="SSF54928">
    <property type="entry name" value="RNA-binding domain, RBD"/>
    <property type="match status" value="3"/>
</dbReference>
<feature type="compositionally biased region" description="Basic and acidic residues" evidence="2">
    <location>
        <begin position="798"/>
        <end position="822"/>
    </location>
</feature>
<evidence type="ECO:0000256" key="1">
    <source>
        <dbReference type="PROSITE-ProRule" id="PRU00176"/>
    </source>
</evidence>
<feature type="compositionally biased region" description="Basic and acidic residues" evidence="2">
    <location>
        <begin position="615"/>
        <end position="782"/>
    </location>
</feature>
<dbReference type="Proteomes" id="UP000472271">
    <property type="component" value="Chromosome 10"/>
</dbReference>
<feature type="compositionally biased region" description="Low complexity" evidence="2">
    <location>
        <begin position="1588"/>
        <end position="1599"/>
    </location>
</feature>
<feature type="compositionally biased region" description="Basic and acidic residues" evidence="2">
    <location>
        <begin position="1021"/>
        <end position="1030"/>
    </location>
</feature>
<feature type="compositionally biased region" description="Polar residues" evidence="2">
    <location>
        <begin position="381"/>
        <end position="394"/>
    </location>
</feature>
<evidence type="ECO:0000313" key="4">
    <source>
        <dbReference type="Ensembl" id="ENSSORP00005034334.1"/>
    </source>
</evidence>
<evidence type="ECO:0000259" key="3">
    <source>
        <dbReference type="PROSITE" id="PS50102"/>
    </source>
</evidence>
<keyword evidence="5" id="KW-1185">Reference proteome</keyword>
<reference evidence="4" key="2">
    <citation type="submission" date="2025-08" db="UniProtKB">
        <authorList>
            <consortium name="Ensembl"/>
        </authorList>
    </citation>
    <scope>IDENTIFICATION</scope>
</reference>
<feature type="compositionally biased region" description="Acidic residues" evidence="2">
    <location>
        <begin position="829"/>
        <end position="859"/>
    </location>
</feature>
<sequence>MSHNYPHRQLPSDPNLRPDMGSYKPADHSHDSPAHDDFYRPAQEPPPSFASSYASSSSTGSSQASHWTMDGALNILNSCGLEPSDLSVLAELPENVLTVESLPHVLKQIKRKRGTVKPYPSPAPLSSSSSFPHSSIHQHAVREDVHPLSSTPFQYSSLDPVSRSPLSSDQVQDWQDHWRNTRTVTTSPFLPSTSRPDPPPSSSSLVVDYGHKPATSEYSATSVAMVPAPQCPTSSVKPALPSLFSQLGPTDYRPAVPSDAYNPKNQADFRPPGPEASTIGKTTKSRWDIESTSVSTGAMPSMKEAQDFHGTTPMAFPYSCSLCDITVLSERVWNKHVNGTGHADGQLNLLQKFPKWDCRMENISRADNHSEKRKDEGKFASQDSVFSEQQPKRQTQVKTIDKGNVVCVNFPIRSVGEPYLRKLTEPFGKIEKITMFPSLGFVELGSADQANDLVKYYSSCPQTVKGQKIEFKISTTFNVQQSSQVVSFWPAPPGKNGQSDLLSICRRFGLPIYSLFLPSVAFVEMKNISEAQKLVDYYSSNELRIDNIVIRVSFSTEYKTFLGNSAAKRCEDETSSSTKRPRSSSRDRDEKLSIKRRQRSKDREEDRRFRRSRSREKSSRDEKKRSRSREKSSRDEKKRSRSREKSSRDEKKRSRSREKSSKDEKKKSTSEEKSSKDEIKKSMSEEKSSKDEKKKSTSEEKSSKDEIKKSTSEEKSSKDEIKKSMSEEKSSKDEKKKSSSEEKSSKNEEKKSASEEKSIHKEKQHISEDNSIKKTSSEDKSKKGNGSISVEKTVAAETKTKNETKAPPPRDSKPEAVEKELTEEGAMSSEEDSDIEGMEVIGEDLMEVSDEEEDAEEVNTDSAKEKRSKVKDEEASGQRKHVKEEEKVHVMKGERDFPFDLNNCITLDEVNEDESEDEGVEVREEEMDSTSRVVYITRLPLSPYTDAEFIKLVKDYGKAERYYVARHRRLGFIQMSSPSEALKAIDGLRNRSPKFHGFTIHVHLSKKYKWLSSGWDILSDEEKEKEETTRSSRRRSTRSNEKNDLDKSKETSRKTQTGETSSKKTEKKEDSANKKSAEKETASKKTEKKEDSDNKKSIEKETTSKKTEKKEDSTNKKSAEKETTSKKTEKEEDSANIKSAEKEKASKKTEKKEDSANKKSAEKETPSKKTEKKDSDNKKSVEKETTPKKTEKKDDSDIKKSAEKEMASKKMENKEDLDKKCAEKETMPKKTEKKEDSDNKKSTEKEIASKKTENKEDSDKKSTEKETTSKKTENEEDLGNKKLAVKVMVSKKTENKMCEEKDHSKKTTEKESTSKKTNEKESVSRNPPEKDTTNKKSTEKELSQKSLDEESASRKPPTELISRKSPEKALVSEKESVSEKSTEKQSKSKNPQEEKPANRTCGEQETVSEKPLEEPASTELPTKESMSKKSPEEDSLANVSSEDSGSKTNPDLSTKTTSDKTSECLESKLSSEVSSENKSKQTEQDSAIVNTPEQPTSEQAPEVDERPSNTCQKKKTRGTKRKTTQCKKKAVVPEKKTKIESVDGTDAMETELVVKEEPEDPQTDEDQKPPDCSEVEGSTPIALPGDLQTEQETAEPAEVAAEERKPSKPVGTEFVRPVVGYFCKLCQVIYADEDEAKLQHCSSLEHYNKYQEQTGKDPWTS</sequence>
<feature type="compositionally biased region" description="Basic and acidic residues" evidence="2">
    <location>
        <begin position="1061"/>
        <end position="1273"/>
    </location>
</feature>
<dbReference type="InterPro" id="IPR003604">
    <property type="entry name" value="Matrin/U1-like-C_Znf_C2H2"/>
</dbReference>
<feature type="compositionally biased region" description="Polar residues" evidence="2">
    <location>
        <begin position="1484"/>
        <end position="1499"/>
    </location>
</feature>
<proteinExistence type="predicted"/>
<dbReference type="GO" id="GO:0003723">
    <property type="term" value="F:RNA binding"/>
    <property type="evidence" value="ECO:0007669"/>
    <property type="project" value="UniProtKB-UniRule"/>
</dbReference>
<organism evidence="4 5">
    <name type="scientific">Sphaeramia orbicularis</name>
    <name type="common">orbiculate cardinalfish</name>
    <dbReference type="NCBI Taxonomy" id="375764"/>
    <lineage>
        <taxon>Eukaryota</taxon>
        <taxon>Metazoa</taxon>
        <taxon>Chordata</taxon>
        <taxon>Craniata</taxon>
        <taxon>Vertebrata</taxon>
        <taxon>Euteleostomi</taxon>
        <taxon>Actinopterygii</taxon>
        <taxon>Neopterygii</taxon>
        <taxon>Teleostei</taxon>
        <taxon>Neoteleostei</taxon>
        <taxon>Acanthomorphata</taxon>
        <taxon>Gobiaria</taxon>
        <taxon>Kurtiformes</taxon>
        <taxon>Apogonoidei</taxon>
        <taxon>Apogonidae</taxon>
        <taxon>Apogoninae</taxon>
        <taxon>Sphaeramia</taxon>
    </lineage>
</organism>
<protein>
    <recommendedName>
        <fullName evidence="3">RRM domain-containing protein</fullName>
    </recommendedName>
</protein>
<dbReference type="InterPro" id="IPR013087">
    <property type="entry name" value="Znf_C2H2_type"/>
</dbReference>
<feature type="domain" description="RRM" evidence="3">
    <location>
        <begin position="403"/>
        <end position="484"/>
    </location>
</feature>
<feature type="domain" description="RRM" evidence="3">
    <location>
        <begin position="932"/>
        <end position="1007"/>
    </location>
</feature>
<feature type="compositionally biased region" description="Basic and acidic residues" evidence="2">
    <location>
        <begin position="1531"/>
        <end position="1541"/>
    </location>
</feature>
<feature type="region of interest" description="Disordered" evidence="2">
    <location>
        <begin position="565"/>
        <end position="888"/>
    </location>
</feature>
<reference evidence="4" key="1">
    <citation type="submission" date="2019-06" db="EMBL/GenBank/DDBJ databases">
        <authorList>
            <consortium name="Wellcome Sanger Institute Data Sharing"/>
        </authorList>
    </citation>
    <scope>NUCLEOTIDE SEQUENCE [LARGE SCALE GENOMIC DNA]</scope>
</reference>
<dbReference type="Ensembl" id="ENSSORT00005035253.1">
    <property type="protein sequence ID" value="ENSSORP00005034334.1"/>
    <property type="gene ID" value="ENSSORG00005016234.1"/>
</dbReference>
<feature type="compositionally biased region" description="Basic and acidic residues" evidence="2">
    <location>
        <begin position="1457"/>
        <end position="1466"/>
    </location>
</feature>
<keyword evidence="1" id="KW-0694">RNA-binding</keyword>
<feature type="compositionally biased region" description="Basic and acidic residues" evidence="2">
    <location>
        <begin position="1038"/>
        <end position="1053"/>
    </location>
</feature>
<dbReference type="SMART" id="SM00360">
    <property type="entry name" value="RRM"/>
    <property type="match status" value="2"/>
</dbReference>
<feature type="region of interest" description="Disordered" evidence="2">
    <location>
        <begin position="184"/>
        <end position="205"/>
    </location>
</feature>
<accession>A0A673AYW6</accession>
<feature type="compositionally biased region" description="Low complexity" evidence="2">
    <location>
        <begin position="124"/>
        <end position="135"/>
    </location>
</feature>
<feature type="compositionally biased region" description="Basic and acidic residues" evidence="2">
    <location>
        <begin position="367"/>
        <end position="378"/>
    </location>
</feature>
<dbReference type="SMART" id="SM00451">
    <property type="entry name" value="ZnF_U1"/>
    <property type="match status" value="2"/>
</dbReference>
<feature type="region of interest" description="Disordered" evidence="2">
    <location>
        <begin position="262"/>
        <end position="281"/>
    </location>
</feature>
<feature type="region of interest" description="Disordered" evidence="2">
    <location>
        <begin position="1"/>
        <end position="65"/>
    </location>
</feature>
<feature type="compositionally biased region" description="Polar residues" evidence="2">
    <location>
        <begin position="1437"/>
        <end position="1452"/>
    </location>
</feature>
<dbReference type="InterPro" id="IPR000504">
    <property type="entry name" value="RRM_dom"/>
</dbReference>
<dbReference type="PROSITE" id="PS50102">
    <property type="entry name" value="RRM"/>
    <property type="match status" value="2"/>
</dbReference>
<dbReference type="InterPro" id="IPR035979">
    <property type="entry name" value="RBD_domain_sf"/>
</dbReference>
<dbReference type="InParanoid" id="A0A673AYW6"/>
<evidence type="ECO:0000256" key="2">
    <source>
        <dbReference type="SAM" id="MobiDB-lite"/>
    </source>
</evidence>
<evidence type="ECO:0000313" key="5">
    <source>
        <dbReference type="Proteomes" id="UP000472271"/>
    </source>
</evidence>
<name>A0A673AYW6_9TELE</name>
<reference evidence="4" key="3">
    <citation type="submission" date="2025-09" db="UniProtKB">
        <authorList>
            <consortium name="Ensembl"/>
        </authorList>
    </citation>
    <scope>IDENTIFICATION</scope>
</reference>
<gene>
    <name evidence="4" type="primary">matr3l1.1</name>
</gene>
<feature type="compositionally biased region" description="Basic and acidic residues" evidence="2">
    <location>
        <begin position="862"/>
        <end position="888"/>
    </location>
</feature>
<feature type="compositionally biased region" description="Basic and acidic residues" evidence="2">
    <location>
        <begin position="1291"/>
        <end position="1397"/>
    </location>
</feature>
<dbReference type="Gene3D" id="3.30.70.330">
    <property type="match status" value="3"/>
</dbReference>
<feature type="compositionally biased region" description="Basic and acidic residues" evidence="2">
    <location>
        <begin position="584"/>
        <end position="593"/>
    </location>
</feature>
<feature type="region of interest" description="Disordered" evidence="2">
    <location>
        <begin position="113"/>
        <end position="137"/>
    </location>
</feature>
<feature type="compositionally biased region" description="Basic and acidic residues" evidence="2">
    <location>
        <begin position="1421"/>
        <end position="1432"/>
    </location>
</feature>
<feature type="region of interest" description="Disordered" evidence="2">
    <location>
        <begin position="367"/>
        <end position="394"/>
    </location>
</feature>